<name>A0A100XYM6_9EURY</name>
<keyword evidence="2" id="KW-1185">Reference proteome</keyword>
<dbReference type="OrthoDB" id="89995at2157"/>
<dbReference type="Proteomes" id="UP000053462">
    <property type="component" value="Unassembled WGS sequence"/>
</dbReference>
<proteinExistence type="predicted"/>
<sequence length="162" mass="18668">MYAHRSSPSFSRVILRLFAIVSLIFLLGFGYSTFAEHDELKERLYELGYPESGYIFTNNTILWADGHLTIVQGAYVEDYPITAEQAYEIARNYLASYNKKLKEYDSSYHLEPEKKSLAEKEENGNRYWVFEVYLHTGGSKIFTGFAYVNRKTGTVKMKGLLG</sequence>
<gene>
    <name evidence="1" type="ORF">APY94_04015</name>
</gene>
<dbReference type="RefSeq" id="WP_058938412.1">
    <property type="nucleotide sequence ID" value="NZ_LLYW01000013.1"/>
</dbReference>
<protein>
    <submittedName>
        <fullName evidence="1">Uncharacterized protein</fullName>
    </submittedName>
</protein>
<reference evidence="1 2" key="1">
    <citation type="submission" date="2015-10" db="EMBL/GenBank/DDBJ databases">
        <title>Draft genome sequence of Thermococcus celericrescens strain DSM 17994.</title>
        <authorList>
            <person name="Hong S.-J."/>
            <person name="Park C.-E."/>
            <person name="Shin J.-H."/>
        </authorList>
    </citation>
    <scope>NUCLEOTIDE SEQUENCE [LARGE SCALE GENOMIC DNA]</scope>
    <source>
        <strain evidence="1 2">DSM 17994</strain>
    </source>
</reference>
<dbReference type="AlphaFoldDB" id="A0A100XYM6"/>
<dbReference type="EMBL" id="LLYW01000013">
    <property type="protein sequence ID" value="KUH33904.1"/>
    <property type="molecule type" value="Genomic_DNA"/>
</dbReference>
<accession>A0A100XYM6</accession>
<organism evidence="1 2">
    <name type="scientific">Thermococcus celericrescens</name>
    <dbReference type="NCBI Taxonomy" id="227598"/>
    <lineage>
        <taxon>Archaea</taxon>
        <taxon>Methanobacteriati</taxon>
        <taxon>Methanobacteriota</taxon>
        <taxon>Thermococci</taxon>
        <taxon>Thermococcales</taxon>
        <taxon>Thermococcaceae</taxon>
        <taxon>Thermococcus</taxon>
    </lineage>
</organism>
<evidence type="ECO:0000313" key="2">
    <source>
        <dbReference type="Proteomes" id="UP000053462"/>
    </source>
</evidence>
<evidence type="ECO:0000313" key="1">
    <source>
        <dbReference type="EMBL" id="KUH33904.1"/>
    </source>
</evidence>
<comment type="caution">
    <text evidence="1">The sequence shown here is derived from an EMBL/GenBank/DDBJ whole genome shotgun (WGS) entry which is preliminary data.</text>
</comment>
<dbReference type="STRING" id="227598.APY94_04015"/>